<keyword evidence="2" id="KW-0812">Transmembrane</keyword>
<protein>
    <submittedName>
        <fullName evidence="3">Uncharacterized protein</fullName>
    </submittedName>
</protein>
<reference evidence="3 4" key="1">
    <citation type="submission" date="2016-06" db="EMBL/GenBank/DDBJ databases">
        <authorList>
            <person name="Kjaerup R.B."/>
            <person name="Dalgaard T.S."/>
            <person name="Juul-Madsen H.R."/>
        </authorList>
    </citation>
    <scope>NUCLEOTIDE SEQUENCE [LARGE SCALE GENOMIC DNA]</scope>
    <source>
        <strain evidence="3 4">E2838</strain>
    </source>
</reference>
<dbReference type="EMBL" id="LZJY01000137">
    <property type="protein sequence ID" value="OBI05987.1"/>
    <property type="molecule type" value="Genomic_DNA"/>
</dbReference>
<evidence type="ECO:0000313" key="4">
    <source>
        <dbReference type="Proteomes" id="UP000092207"/>
    </source>
</evidence>
<evidence type="ECO:0000256" key="2">
    <source>
        <dbReference type="SAM" id="Phobius"/>
    </source>
</evidence>
<sequence length="86" mass="9440">MRAAMTVKEMPRRVWRGRRTVVRLQRDLWLAQLALWPTVILAAIGVSVAGWALWQRRSRRPQHEAAPAVTDSAVAGVSGGQPGLSG</sequence>
<organism evidence="3 4">
    <name type="scientific">Mycobacterium scrofulaceum</name>
    <dbReference type="NCBI Taxonomy" id="1783"/>
    <lineage>
        <taxon>Bacteria</taxon>
        <taxon>Bacillati</taxon>
        <taxon>Actinomycetota</taxon>
        <taxon>Actinomycetes</taxon>
        <taxon>Mycobacteriales</taxon>
        <taxon>Mycobacteriaceae</taxon>
        <taxon>Mycobacterium</taxon>
    </lineage>
</organism>
<keyword evidence="2" id="KW-1133">Transmembrane helix</keyword>
<feature type="compositionally biased region" description="Gly residues" evidence="1">
    <location>
        <begin position="77"/>
        <end position="86"/>
    </location>
</feature>
<feature type="region of interest" description="Disordered" evidence="1">
    <location>
        <begin position="62"/>
        <end position="86"/>
    </location>
</feature>
<comment type="caution">
    <text evidence="3">The sequence shown here is derived from an EMBL/GenBank/DDBJ whole genome shotgun (WGS) entry which is preliminary data.</text>
</comment>
<name>A0A1A2VZC1_MYCSC</name>
<feature type="transmembrane region" description="Helical" evidence="2">
    <location>
        <begin position="33"/>
        <end position="54"/>
    </location>
</feature>
<accession>A0A1A2VZC1</accession>
<gene>
    <name evidence="3" type="ORF">A5679_12740</name>
</gene>
<keyword evidence="2" id="KW-0472">Membrane</keyword>
<dbReference type="AlphaFoldDB" id="A0A1A2VZC1"/>
<dbReference type="Proteomes" id="UP000092207">
    <property type="component" value="Unassembled WGS sequence"/>
</dbReference>
<evidence type="ECO:0000256" key="1">
    <source>
        <dbReference type="SAM" id="MobiDB-lite"/>
    </source>
</evidence>
<proteinExistence type="predicted"/>
<evidence type="ECO:0000313" key="3">
    <source>
        <dbReference type="EMBL" id="OBI05987.1"/>
    </source>
</evidence>